<reference evidence="1" key="1">
    <citation type="submission" date="2020-06" db="EMBL/GenBank/DDBJ databases">
        <authorList>
            <person name="Li T."/>
            <person name="Hu X."/>
            <person name="Zhang T."/>
            <person name="Song X."/>
            <person name="Zhang H."/>
            <person name="Dai N."/>
            <person name="Sheng W."/>
            <person name="Hou X."/>
            <person name="Wei L."/>
        </authorList>
    </citation>
    <scope>NUCLEOTIDE SEQUENCE</scope>
    <source>
        <strain evidence="1">K16</strain>
        <tissue evidence="1">Leaf</tissue>
    </source>
</reference>
<evidence type="ECO:0000313" key="2">
    <source>
        <dbReference type="Proteomes" id="UP001289374"/>
    </source>
</evidence>
<comment type="caution">
    <text evidence="1">The sequence shown here is derived from an EMBL/GenBank/DDBJ whole genome shotgun (WGS) entry which is preliminary data.</text>
</comment>
<protein>
    <submittedName>
        <fullName evidence="1">Uncharacterized protein</fullName>
    </submittedName>
</protein>
<reference evidence="1" key="2">
    <citation type="journal article" date="2024" name="Plant">
        <title>Genomic evolution and insights into agronomic trait innovations of Sesamum species.</title>
        <authorList>
            <person name="Miao H."/>
            <person name="Wang L."/>
            <person name="Qu L."/>
            <person name="Liu H."/>
            <person name="Sun Y."/>
            <person name="Le M."/>
            <person name="Wang Q."/>
            <person name="Wei S."/>
            <person name="Zheng Y."/>
            <person name="Lin W."/>
            <person name="Duan Y."/>
            <person name="Cao H."/>
            <person name="Xiong S."/>
            <person name="Wang X."/>
            <person name="Wei L."/>
            <person name="Li C."/>
            <person name="Ma Q."/>
            <person name="Ju M."/>
            <person name="Zhao R."/>
            <person name="Li G."/>
            <person name="Mu C."/>
            <person name="Tian Q."/>
            <person name="Mei H."/>
            <person name="Zhang T."/>
            <person name="Gao T."/>
            <person name="Zhang H."/>
        </authorList>
    </citation>
    <scope>NUCLEOTIDE SEQUENCE</scope>
    <source>
        <strain evidence="1">K16</strain>
    </source>
</reference>
<organism evidence="1 2">
    <name type="scientific">Sesamum angolense</name>
    <dbReference type="NCBI Taxonomy" id="2727404"/>
    <lineage>
        <taxon>Eukaryota</taxon>
        <taxon>Viridiplantae</taxon>
        <taxon>Streptophyta</taxon>
        <taxon>Embryophyta</taxon>
        <taxon>Tracheophyta</taxon>
        <taxon>Spermatophyta</taxon>
        <taxon>Magnoliopsida</taxon>
        <taxon>eudicotyledons</taxon>
        <taxon>Gunneridae</taxon>
        <taxon>Pentapetalae</taxon>
        <taxon>asterids</taxon>
        <taxon>lamiids</taxon>
        <taxon>Lamiales</taxon>
        <taxon>Pedaliaceae</taxon>
        <taxon>Sesamum</taxon>
    </lineage>
</organism>
<dbReference type="AlphaFoldDB" id="A0AAE2BZ26"/>
<gene>
    <name evidence="1" type="ORF">Sango_1041800</name>
</gene>
<accession>A0AAE2BZ26</accession>
<name>A0AAE2BZ26_9LAMI</name>
<dbReference type="PANTHER" id="PTHR48475">
    <property type="entry name" value="RIBONUCLEASE H"/>
    <property type="match status" value="1"/>
</dbReference>
<dbReference type="PANTHER" id="PTHR48475:SF2">
    <property type="entry name" value="RIBONUCLEASE H"/>
    <property type="match status" value="1"/>
</dbReference>
<keyword evidence="2" id="KW-1185">Reference proteome</keyword>
<sequence length="135" mass="15280">MILEGRLESATGEDRSVGDSTSICELLSEIDASQGYHQIMLAPEDPKRLHPYFLGYPIRVRMNLQLKQTLGKSNTSRQLVKWVVELSEYDVSYLLRTAIKAEALANFVSETMRTPLEETPNKELWLLHVDGSAKT</sequence>
<dbReference type="EMBL" id="JACGWL010000005">
    <property type="protein sequence ID" value="KAK4403011.1"/>
    <property type="molecule type" value="Genomic_DNA"/>
</dbReference>
<proteinExistence type="predicted"/>
<dbReference type="Proteomes" id="UP001289374">
    <property type="component" value="Unassembled WGS sequence"/>
</dbReference>
<evidence type="ECO:0000313" key="1">
    <source>
        <dbReference type="EMBL" id="KAK4403011.1"/>
    </source>
</evidence>